<evidence type="ECO:0000313" key="8">
    <source>
        <dbReference type="EMBL" id="MBC2664076.1"/>
    </source>
</evidence>
<dbReference type="GO" id="GO:0046819">
    <property type="term" value="P:protein secretion by the type V secretion system"/>
    <property type="evidence" value="ECO:0007669"/>
    <property type="project" value="TreeGrafter"/>
</dbReference>
<dbReference type="RefSeq" id="WP_185662326.1">
    <property type="nucleotide sequence ID" value="NZ_JACLAW010000001.1"/>
</dbReference>
<dbReference type="Gene3D" id="3.10.20.310">
    <property type="entry name" value="membrane protein fhac"/>
    <property type="match status" value="1"/>
</dbReference>
<feature type="region of interest" description="Disordered" evidence="4">
    <location>
        <begin position="33"/>
        <end position="55"/>
    </location>
</feature>
<accession>A0A7X1KK23</accession>
<dbReference type="PANTHER" id="PTHR34597">
    <property type="entry name" value="SLR1661 PROTEIN"/>
    <property type="match status" value="1"/>
</dbReference>
<comment type="caution">
    <text evidence="8">The sequence shown here is derived from an EMBL/GenBank/DDBJ whole genome shotgun (WGS) entry which is preliminary data.</text>
</comment>
<dbReference type="Pfam" id="PF03865">
    <property type="entry name" value="ShlB"/>
    <property type="match status" value="1"/>
</dbReference>
<dbReference type="InterPro" id="IPR013686">
    <property type="entry name" value="Polypept-transport_assoc_ShlB"/>
</dbReference>
<keyword evidence="1" id="KW-1134">Transmembrane beta strand</keyword>
<evidence type="ECO:0000256" key="3">
    <source>
        <dbReference type="ARBA" id="ARBA00023237"/>
    </source>
</evidence>
<proteinExistence type="predicted"/>
<dbReference type="Gene3D" id="2.40.160.50">
    <property type="entry name" value="membrane protein fhac: a member of the omp85/tpsb transporter family"/>
    <property type="match status" value="1"/>
</dbReference>
<keyword evidence="9" id="KW-1185">Reference proteome</keyword>
<dbReference type="InterPro" id="IPR005565">
    <property type="entry name" value="Hemolysn_activator_HlyB_C"/>
</dbReference>
<feature type="chain" id="PRO_5030596944" evidence="5">
    <location>
        <begin position="32"/>
        <end position="592"/>
    </location>
</feature>
<reference evidence="8 9" key="1">
    <citation type="submission" date="2020-08" db="EMBL/GenBank/DDBJ databases">
        <title>The genome sequence of type strain Novosphingobium flavum NBRC 111647.</title>
        <authorList>
            <person name="Liu Y."/>
        </authorList>
    </citation>
    <scope>NUCLEOTIDE SEQUENCE [LARGE SCALE GENOMIC DNA]</scope>
    <source>
        <strain evidence="8 9">NBRC 111647</strain>
    </source>
</reference>
<keyword evidence="3" id="KW-0998">Cell outer membrane</keyword>
<dbReference type="GO" id="GO:0008320">
    <property type="term" value="F:protein transmembrane transporter activity"/>
    <property type="evidence" value="ECO:0007669"/>
    <property type="project" value="TreeGrafter"/>
</dbReference>
<evidence type="ECO:0000256" key="2">
    <source>
        <dbReference type="ARBA" id="ARBA00022692"/>
    </source>
</evidence>
<dbReference type="GO" id="GO:0098046">
    <property type="term" value="C:type V protein secretion system complex"/>
    <property type="evidence" value="ECO:0007669"/>
    <property type="project" value="TreeGrafter"/>
</dbReference>
<evidence type="ECO:0000256" key="1">
    <source>
        <dbReference type="ARBA" id="ARBA00022452"/>
    </source>
</evidence>
<keyword evidence="2" id="KW-0812">Transmembrane</keyword>
<keyword evidence="1" id="KW-0472">Membrane</keyword>
<keyword evidence="5" id="KW-0732">Signal</keyword>
<dbReference type="Proteomes" id="UP000566813">
    <property type="component" value="Unassembled WGS sequence"/>
</dbReference>
<organism evidence="8 9">
    <name type="scientific">Novosphingobium flavum</name>
    <dbReference type="NCBI Taxonomy" id="1778672"/>
    <lineage>
        <taxon>Bacteria</taxon>
        <taxon>Pseudomonadati</taxon>
        <taxon>Pseudomonadota</taxon>
        <taxon>Alphaproteobacteria</taxon>
        <taxon>Sphingomonadales</taxon>
        <taxon>Sphingomonadaceae</taxon>
        <taxon>Novosphingobium</taxon>
    </lineage>
</organism>
<gene>
    <name evidence="8" type="ORF">H7F51_00940</name>
</gene>
<feature type="domain" description="Polypeptide-transport-associated ShlB-type" evidence="7">
    <location>
        <begin position="79"/>
        <end position="151"/>
    </location>
</feature>
<dbReference type="AlphaFoldDB" id="A0A7X1KK23"/>
<dbReference type="InterPro" id="IPR051544">
    <property type="entry name" value="TPS_OM_transporter"/>
</dbReference>
<name>A0A7X1KK23_9SPHN</name>
<evidence type="ECO:0000256" key="4">
    <source>
        <dbReference type="SAM" id="MobiDB-lite"/>
    </source>
</evidence>
<sequence length="592" mass="62618">MTTTMQTAASARAAALLGTALMLALPGASLAQEAPGREQLEAQQGQPAPTPPSRLSVEGGFERGDCALADPAMASVKVTFSRVSFAGLPGIPAGELDEAWQDLAGKEQPLAALCEVRDRAATILRARGFLAAVQVPPQRIEKDGEVQMDVLAAKLVDVEVRGNPGHAEAQIAAHLRKLTDRPWFNIREAERQLLLLRDLPGFDVRLKLRPAGTAPGAVIGEVTVRRRAIELLVGGQNLGAKATGREGAVAQLTVNDLTGLGDRTVASLFSTLQPREQTVASLSHDFAVGAEGLRIGGRLVYARARPDIAGGAFSSRTWIGSAELSYPLVRRQGTRMVGSAGLDHVDQVIDFGAVRLSTDKLRVGWGKLGFDMVDGASLAGRGGHSLADPFLRLGGEVELRKGLAAFGASRPCDLLSNCLSPNVPLSNFAANPQGGLIRAEARLELRPFRGVTVLLSPRGQYSASRLLSFEQFTLGNYTIGRGFDPGAVQGDSGLGLGAELRAGRLLPDGPDGFAIQPYTFVDAGWAWTNDGGITPMRRLVSTGGGARLRWGDHADVNLLVAVPLERVPGATQLGAARVLMTFSTRLLPWKSQ</sequence>
<dbReference type="Pfam" id="PF08479">
    <property type="entry name" value="POTRA_2"/>
    <property type="match status" value="1"/>
</dbReference>
<dbReference type="EMBL" id="JACLAW010000001">
    <property type="protein sequence ID" value="MBC2664076.1"/>
    <property type="molecule type" value="Genomic_DNA"/>
</dbReference>
<evidence type="ECO:0000256" key="5">
    <source>
        <dbReference type="SAM" id="SignalP"/>
    </source>
</evidence>
<evidence type="ECO:0000313" key="9">
    <source>
        <dbReference type="Proteomes" id="UP000566813"/>
    </source>
</evidence>
<evidence type="ECO:0000259" key="6">
    <source>
        <dbReference type="Pfam" id="PF03865"/>
    </source>
</evidence>
<evidence type="ECO:0000259" key="7">
    <source>
        <dbReference type="Pfam" id="PF08479"/>
    </source>
</evidence>
<feature type="signal peptide" evidence="5">
    <location>
        <begin position="1"/>
        <end position="31"/>
    </location>
</feature>
<dbReference type="PANTHER" id="PTHR34597:SF6">
    <property type="entry name" value="BLR6126 PROTEIN"/>
    <property type="match status" value="1"/>
</dbReference>
<feature type="domain" description="Haemolysin activator HlyB C-terminal" evidence="6">
    <location>
        <begin position="396"/>
        <end position="547"/>
    </location>
</feature>
<protein>
    <submittedName>
        <fullName evidence="8">ShlB/FhaC/HecB family hemolysin secretion/activation protein</fullName>
    </submittedName>
</protein>